<name>A0A8D0G8Q3_SPHPU</name>
<dbReference type="InterPro" id="IPR037693">
    <property type="entry name" value="CCDC15"/>
</dbReference>
<keyword evidence="3" id="KW-1185">Reference proteome</keyword>
<sequence>MMQCLDSALHLTPKKNTCSYRSHVESAIGSSRPNLASGQQLSDTLQEEEVQSEPFQQQAETLTKTVQQVRRRLASCKTVSEGGGPSELPGGAWGVDPTRDEPVSSKPSSVKGEEGGSEEFPLAGHHDLPAELQEQMKNQAEQGKGMYYKIEIQKICSKLAKDSSFTAAPLGSSPENQAALVLWPGIDKEETKKQRQSQYLRYRRLFMDMEREQVKEQEKQKEQQKRIEK</sequence>
<reference evidence="2" key="2">
    <citation type="submission" date="2025-09" db="UniProtKB">
        <authorList>
            <consortium name="Ensembl"/>
        </authorList>
    </citation>
    <scope>IDENTIFICATION</scope>
</reference>
<feature type="region of interest" description="Disordered" evidence="1">
    <location>
        <begin position="76"/>
        <end position="123"/>
    </location>
</feature>
<dbReference type="OMA" id="EIVIWIS"/>
<dbReference type="PANTHER" id="PTHR14817:SF2">
    <property type="entry name" value="COILED-COIL DOMAIN-CONTAINING PROTEIN 15"/>
    <property type="match status" value="1"/>
</dbReference>
<accession>A0A8D0G8Q3</accession>
<dbReference type="GO" id="GO:0005813">
    <property type="term" value="C:centrosome"/>
    <property type="evidence" value="ECO:0007669"/>
    <property type="project" value="TreeGrafter"/>
</dbReference>
<dbReference type="GeneTree" id="ENSGT00500000044966"/>
<dbReference type="Proteomes" id="UP000694392">
    <property type="component" value="Unplaced"/>
</dbReference>
<protein>
    <submittedName>
        <fullName evidence="2">Uncharacterized protein</fullName>
    </submittedName>
</protein>
<evidence type="ECO:0000256" key="1">
    <source>
        <dbReference type="SAM" id="MobiDB-lite"/>
    </source>
</evidence>
<proteinExistence type="predicted"/>
<dbReference type="PANTHER" id="PTHR14817">
    <property type="entry name" value="COILED-COIL DOMAIN-CONTAINING PROTEIN 15"/>
    <property type="match status" value="1"/>
</dbReference>
<reference evidence="2" key="1">
    <citation type="submission" date="2025-08" db="UniProtKB">
        <authorList>
            <consortium name="Ensembl"/>
        </authorList>
    </citation>
    <scope>IDENTIFICATION</scope>
</reference>
<dbReference type="Ensembl" id="ENSSPUT00000001555.1">
    <property type="protein sequence ID" value="ENSSPUP00000001473.1"/>
    <property type="gene ID" value="ENSSPUG00000001143.1"/>
</dbReference>
<evidence type="ECO:0000313" key="3">
    <source>
        <dbReference type="Proteomes" id="UP000694392"/>
    </source>
</evidence>
<evidence type="ECO:0000313" key="2">
    <source>
        <dbReference type="Ensembl" id="ENSSPUP00000001473.1"/>
    </source>
</evidence>
<dbReference type="AlphaFoldDB" id="A0A8D0G8Q3"/>
<organism evidence="2 3">
    <name type="scientific">Sphenodon punctatus</name>
    <name type="common">Tuatara</name>
    <name type="synonym">Hatteria punctata</name>
    <dbReference type="NCBI Taxonomy" id="8508"/>
    <lineage>
        <taxon>Eukaryota</taxon>
        <taxon>Metazoa</taxon>
        <taxon>Chordata</taxon>
        <taxon>Craniata</taxon>
        <taxon>Vertebrata</taxon>
        <taxon>Euteleostomi</taxon>
        <taxon>Lepidosauria</taxon>
        <taxon>Sphenodontia</taxon>
        <taxon>Sphenodontidae</taxon>
        <taxon>Sphenodon</taxon>
    </lineage>
</organism>